<dbReference type="AlphaFoldDB" id="A0A5D0CPC3"/>
<dbReference type="Gene3D" id="3.40.50.300">
    <property type="entry name" value="P-loop containing nucleotide triphosphate hydrolases"/>
    <property type="match status" value="1"/>
</dbReference>
<dbReference type="Proteomes" id="UP000325218">
    <property type="component" value="Unassembled WGS sequence"/>
</dbReference>
<dbReference type="PANTHER" id="PTHR42798:SF6">
    <property type="entry name" value="CELL DIVISION ATP-BINDING PROTEIN FTSE"/>
    <property type="match status" value="1"/>
</dbReference>
<accession>A0A5D0CPC3</accession>
<keyword evidence="4 6" id="KW-0067">ATP-binding</keyword>
<reference evidence="6 7" key="1">
    <citation type="submission" date="2019-08" db="EMBL/GenBank/DDBJ databases">
        <title>Genome sequencing of Paenibacillus faecis DSM 23593(T).</title>
        <authorList>
            <person name="Kook J.-K."/>
            <person name="Park S.-N."/>
            <person name="Lim Y.K."/>
        </authorList>
    </citation>
    <scope>NUCLEOTIDE SEQUENCE [LARGE SCALE GENOMIC DNA]</scope>
    <source>
        <strain evidence="6 7">DSM 23593</strain>
    </source>
</reference>
<evidence type="ECO:0000313" key="7">
    <source>
        <dbReference type="Proteomes" id="UP000325218"/>
    </source>
</evidence>
<evidence type="ECO:0000256" key="1">
    <source>
        <dbReference type="ARBA" id="ARBA00005417"/>
    </source>
</evidence>
<evidence type="ECO:0000256" key="3">
    <source>
        <dbReference type="ARBA" id="ARBA00022741"/>
    </source>
</evidence>
<dbReference type="InterPro" id="IPR003439">
    <property type="entry name" value="ABC_transporter-like_ATP-bd"/>
</dbReference>
<protein>
    <submittedName>
        <fullName evidence="6">ABC transporter ATP-binding protein</fullName>
    </submittedName>
</protein>
<dbReference type="SUPFAM" id="SSF52540">
    <property type="entry name" value="P-loop containing nucleoside triphosphate hydrolases"/>
    <property type="match status" value="1"/>
</dbReference>
<dbReference type="InterPro" id="IPR017871">
    <property type="entry name" value="ABC_transporter-like_CS"/>
</dbReference>
<dbReference type="GO" id="GO:0022857">
    <property type="term" value="F:transmembrane transporter activity"/>
    <property type="evidence" value="ECO:0007669"/>
    <property type="project" value="UniProtKB-ARBA"/>
</dbReference>
<dbReference type="InterPro" id="IPR027417">
    <property type="entry name" value="P-loop_NTPase"/>
</dbReference>
<organism evidence="6 7">
    <name type="scientific">Paenibacillus faecis</name>
    <dbReference type="NCBI Taxonomy" id="862114"/>
    <lineage>
        <taxon>Bacteria</taxon>
        <taxon>Bacillati</taxon>
        <taxon>Bacillota</taxon>
        <taxon>Bacilli</taxon>
        <taxon>Bacillales</taxon>
        <taxon>Paenibacillaceae</taxon>
        <taxon>Paenibacillus</taxon>
    </lineage>
</organism>
<dbReference type="FunFam" id="3.40.50.300:FF:000032">
    <property type="entry name" value="Export ABC transporter ATP-binding protein"/>
    <property type="match status" value="1"/>
</dbReference>
<keyword evidence="2" id="KW-0813">Transport</keyword>
<dbReference type="InterPro" id="IPR017911">
    <property type="entry name" value="MacB-like_ATP-bd"/>
</dbReference>
<keyword evidence="3" id="KW-0547">Nucleotide-binding</keyword>
<proteinExistence type="inferred from homology"/>
<evidence type="ECO:0000256" key="4">
    <source>
        <dbReference type="ARBA" id="ARBA00022840"/>
    </source>
</evidence>
<dbReference type="PANTHER" id="PTHR42798">
    <property type="entry name" value="LIPOPROTEIN-RELEASING SYSTEM ATP-BINDING PROTEIN LOLD"/>
    <property type="match status" value="1"/>
</dbReference>
<dbReference type="PROSITE" id="PS00211">
    <property type="entry name" value="ABC_TRANSPORTER_1"/>
    <property type="match status" value="1"/>
</dbReference>
<evidence type="ECO:0000259" key="5">
    <source>
        <dbReference type="PROSITE" id="PS50893"/>
    </source>
</evidence>
<dbReference type="EMBL" id="VSDO01000004">
    <property type="protein sequence ID" value="TYA11731.1"/>
    <property type="molecule type" value="Genomic_DNA"/>
</dbReference>
<feature type="domain" description="ABC transporter" evidence="5">
    <location>
        <begin position="4"/>
        <end position="227"/>
    </location>
</feature>
<dbReference type="GO" id="GO:0016887">
    <property type="term" value="F:ATP hydrolysis activity"/>
    <property type="evidence" value="ECO:0007669"/>
    <property type="project" value="InterPro"/>
</dbReference>
<keyword evidence="7" id="KW-1185">Reference proteome</keyword>
<dbReference type="OrthoDB" id="9791546at2"/>
<dbReference type="CDD" id="cd03255">
    <property type="entry name" value="ABC_MJ0796_LolCDE_FtsE"/>
    <property type="match status" value="1"/>
</dbReference>
<dbReference type="GO" id="GO:0005524">
    <property type="term" value="F:ATP binding"/>
    <property type="evidence" value="ECO:0007669"/>
    <property type="project" value="UniProtKB-KW"/>
</dbReference>
<name>A0A5D0CPC3_9BACL</name>
<gene>
    <name evidence="6" type="ORF">FRY98_18550</name>
</gene>
<dbReference type="RefSeq" id="WP_148455853.1">
    <property type="nucleotide sequence ID" value="NZ_VSDO01000004.1"/>
</dbReference>
<evidence type="ECO:0000256" key="2">
    <source>
        <dbReference type="ARBA" id="ARBA00022448"/>
    </source>
</evidence>
<comment type="similarity">
    <text evidence="1">Belongs to the ABC transporter superfamily.</text>
</comment>
<dbReference type="Pfam" id="PF00005">
    <property type="entry name" value="ABC_tran"/>
    <property type="match status" value="1"/>
</dbReference>
<dbReference type="InterPro" id="IPR003593">
    <property type="entry name" value="AAA+_ATPase"/>
</dbReference>
<dbReference type="PROSITE" id="PS50893">
    <property type="entry name" value="ABC_TRANSPORTER_2"/>
    <property type="match status" value="1"/>
</dbReference>
<evidence type="ECO:0000313" key="6">
    <source>
        <dbReference type="EMBL" id="TYA11731.1"/>
    </source>
</evidence>
<dbReference type="GO" id="GO:0098796">
    <property type="term" value="C:membrane protein complex"/>
    <property type="evidence" value="ECO:0007669"/>
    <property type="project" value="UniProtKB-ARBA"/>
</dbReference>
<sequence>MEILKANGLSKTYGQGETRVEALKNASFSINKGEFVSIVGPSGSGKSTLLNLLGALDFPSAGSVVLDGREVFRMKEKELSVFRRRNIGFVFQAFNLVPELNVEENMTLPLLLDHKKPDADYLTELLNLLGLAERRHHLPSQLSGGQQQRVAIGRALAAKPKIILADEPTGNLDTRNSKDVIKLMRLSVERYNQTLVMITHNPGFASVADRVLNVEDGIVTELGGDSQ</sequence>
<comment type="caution">
    <text evidence="6">The sequence shown here is derived from an EMBL/GenBank/DDBJ whole genome shotgun (WGS) entry which is preliminary data.</text>
</comment>
<dbReference type="SMART" id="SM00382">
    <property type="entry name" value="AAA"/>
    <property type="match status" value="1"/>
</dbReference>